<evidence type="ECO:0000256" key="4">
    <source>
        <dbReference type="ARBA" id="ARBA00022989"/>
    </source>
</evidence>
<evidence type="ECO:0000256" key="6">
    <source>
        <dbReference type="ARBA" id="ARBA00023136"/>
    </source>
</evidence>
<dbReference type="PANTHER" id="PTHR24246">
    <property type="entry name" value="OLFACTORY RECEPTOR AND ADENOSINE RECEPTOR"/>
    <property type="match status" value="1"/>
</dbReference>
<dbReference type="EMBL" id="CALNXK010000246">
    <property type="protein sequence ID" value="CAH3178858.1"/>
    <property type="molecule type" value="Genomic_DNA"/>
</dbReference>
<evidence type="ECO:0000256" key="9">
    <source>
        <dbReference type="ARBA" id="ARBA00023224"/>
    </source>
</evidence>
<feature type="transmembrane region" description="Helical" evidence="10">
    <location>
        <begin position="85"/>
        <end position="106"/>
    </location>
</feature>
<keyword evidence="3 10" id="KW-0812">Transmembrane</keyword>
<evidence type="ECO:0000259" key="11">
    <source>
        <dbReference type="PROSITE" id="PS50262"/>
    </source>
</evidence>
<dbReference type="CDD" id="cd00637">
    <property type="entry name" value="7tm_classA_rhodopsin-like"/>
    <property type="match status" value="1"/>
</dbReference>
<dbReference type="InterPro" id="IPR017452">
    <property type="entry name" value="GPCR_Rhodpsn_7TM"/>
</dbReference>
<feature type="transmembrane region" description="Helical" evidence="10">
    <location>
        <begin position="245"/>
        <end position="267"/>
    </location>
</feature>
<feature type="transmembrane region" description="Helical" evidence="10">
    <location>
        <begin position="127"/>
        <end position="150"/>
    </location>
</feature>
<comment type="caution">
    <text evidence="12">The sequence shown here is derived from an EMBL/GenBank/DDBJ whole genome shotgun (WGS) entry which is preliminary data.</text>
</comment>
<name>A0ABN8RJ95_9CNID</name>
<keyword evidence="2" id="KW-1003">Cell membrane</keyword>
<feature type="non-terminal residue" evidence="12">
    <location>
        <position position="1"/>
    </location>
</feature>
<dbReference type="PANTHER" id="PTHR24246:SF27">
    <property type="entry name" value="ADENOSINE RECEPTOR, ISOFORM A"/>
    <property type="match status" value="1"/>
</dbReference>
<keyword evidence="6 10" id="KW-0472">Membrane</keyword>
<evidence type="ECO:0000256" key="3">
    <source>
        <dbReference type="ARBA" id="ARBA00022692"/>
    </source>
</evidence>
<dbReference type="InterPro" id="IPR000276">
    <property type="entry name" value="GPCR_Rhodpsn"/>
</dbReference>
<dbReference type="Pfam" id="PF00001">
    <property type="entry name" value="7tm_1"/>
    <property type="match status" value="2"/>
</dbReference>
<evidence type="ECO:0000256" key="5">
    <source>
        <dbReference type="ARBA" id="ARBA00023040"/>
    </source>
</evidence>
<evidence type="ECO:0000313" key="13">
    <source>
        <dbReference type="Proteomes" id="UP001159405"/>
    </source>
</evidence>
<keyword evidence="5" id="KW-0297">G-protein coupled receptor</keyword>
<evidence type="ECO:0000256" key="8">
    <source>
        <dbReference type="ARBA" id="ARBA00023180"/>
    </source>
</evidence>
<evidence type="ECO:0000256" key="2">
    <source>
        <dbReference type="ARBA" id="ARBA00022475"/>
    </source>
</evidence>
<feature type="transmembrane region" description="Helical" evidence="10">
    <location>
        <begin position="211"/>
        <end position="233"/>
    </location>
</feature>
<dbReference type="SUPFAM" id="SSF81321">
    <property type="entry name" value="Family A G protein-coupled receptor-like"/>
    <property type="match status" value="1"/>
</dbReference>
<proteinExistence type="predicted"/>
<evidence type="ECO:0000256" key="1">
    <source>
        <dbReference type="ARBA" id="ARBA00004651"/>
    </source>
</evidence>
<evidence type="ECO:0000313" key="12">
    <source>
        <dbReference type="EMBL" id="CAH3178858.1"/>
    </source>
</evidence>
<organism evidence="12 13">
    <name type="scientific">Porites lobata</name>
    <dbReference type="NCBI Taxonomy" id="104759"/>
    <lineage>
        <taxon>Eukaryota</taxon>
        <taxon>Metazoa</taxon>
        <taxon>Cnidaria</taxon>
        <taxon>Anthozoa</taxon>
        <taxon>Hexacorallia</taxon>
        <taxon>Scleractinia</taxon>
        <taxon>Fungiina</taxon>
        <taxon>Poritidae</taxon>
        <taxon>Porites</taxon>
    </lineage>
</organism>
<reference evidence="12 13" key="1">
    <citation type="submission" date="2022-05" db="EMBL/GenBank/DDBJ databases">
        <authorList>
            <consortium name="Genoscope - CEA"/>
            <person name="William W."/>
        </authorList>
    </citation>
    <scope>NUCLEOTIDE SEQUENCE [LARGE SCALE GENOMIC DNA]</scope>
</reference>
<dbReference type="Gene3D" id="1.20.1070.10">
    <property type="entry name" value="Rhodopsin 7-helix transmembrane proteins"/>
    <property type="match status" value="1"/>
</dbReference>
<keyword evidence="7" id="KW-0675">Receptor</keyword>
<dbReference type="PRINTS" id="PR00237">
    <property type="entry name" value="GPCRRHODOPSN"/>
</dbReference>
<gene>
    <name evidence="12" type="ORF">PLOB_00021173</name>
</gene>
<feature type="domain" description="G-protein coupled receptors family 1 profile" evidence="11">
    <location>
        <begin position="19"/>
        <end position="265"/>
    </location>
</feature>
<feature type="transmembrane region" description="Helical" evidence="10">
    <location>
        <begin position="6"/>
        <end position="27"/>
    </location>
</feature>
<evidence type="ECO:0000256" key="10">
    <source>
        <dbReference type="SAM" id="Phobius"/>
    </source>
</evidence>
<dbReference type="PROSITE" id="PS50262">
    <property type="entry name" value="G_PROTEIN_RECEP_F1_2"/>
    <property type="match status" value="1"/>
</dbReference>
<keyword evidence="13" id="KW-1185">Reference proteome</keyword>
<comment type="subcellular location">
    <subcellularLocation>
        <location evidence="1">Cell membrane</location>
        <topology evidence="1">Multi-pass membrane protein</topology>
    </subcellularLocation>
</comment>
<keyword evidence="8" id="KW-0325">Glycoprotein</keyword>
<dbReference type="Proteomes" id="UP001159405">
    <property type="component" value="Unassembled WGS sequence"/>
</dbReference>
<feature type="transmembrane region" description="Helical" evidence="10">
    <location>
        <begin position="39"/>
        <end position="65"/>
    </location>
</feature>
<keyword evidence="9" id="KW-0807">Transducer</keyword>
<keyword evidence="4 10" id="KW-1133">Transmembrane helix</keyword>
<sequence>AYAVLSTLNIILSLTATLGNTLILVSLRKVSSIYPPSKALFKCLAFTDLCVGLFAQPLYAVYIMLDDVTKMTKTTCSIRDIAITVNNISSFVLCGVSMFTSTAISVDRLLALSLGIRHRVVVSLRRVRAVIASFWVTSIFSLFLHVFVRYSIAETVGIAFVILSTVVSVFCYTKIFLKLRRHQAQVEGRNRQEQQKGGETRLNIIGYKKTVSCIGWIQLVIISCYFPYIFSVIMVQTSVWKQTKILARSTVTLVYLNSSLNPLLYVWKIREVRFAVKNTLMKLCCRL</sequence>
<evidence type="ECO:0000256" key="7">
    <source>
        <dbReference type="ARBA" id="ARBA00023170"/>
    </source>
</evidence>
<protein>
    <recommendedName>
        <fullName evidence="11">G-protein coupled receptors family 1 profile domain-containing protein</fullName>
    </recommendedName>
</protein>
<feature type="transmembrane region" description="Helical" evidence="10">
    <location>
        <begin position="156"/>
        <end position="177"/>
    </location>
</feature>
<accession>A0ABN8RJ95</accession>